<dbReference type="EMBL" id="LFYR01000980">
    <property type="protein sequence ID" value="KMZ66390.1"/>
    <property type="molecule type" value="Genomic_DNA"/>
</dbReference>
<evidence type="ECO:0000256" key="4">
    <source>
        <dbReference type="ARBA" id="ARBA00023010"/>
    </source>
</evidence>
<keyword evidence="3" id="KW-0653">Protein transport</keyword>
<dbReference type="AlphaFoldDB" id="A0A0K9PDT1"/>
<evidence type="ECO:0000256" key="1">
    <source>
        <dbReference type="ARBA" id="ARBA00006033"/>
    </source>
</evidence>
<evidence type="ECO:0000313" key="10">
    <source>
        <dbReference type="EMBL" id="KMZ66390.1"/>
    </source>
</evidence>
<evidence type="ECO:0000256" key="9">
    <source>
        <dbReference type="SAM" id="MobiDB-lite"/>
    </source>
</evidence>
<reference evidence="11" key="1">
    <citation type="journal article" date="2016" name="Nature">
        <title>The genome of the seagrass Zostera marina reveals angiosperm adaptation to the sea.</title>
        <authorList>
            <person name="Olsen J.L."/>
            <person name="Rouze P."/>
            <person name="Verhelst B."/>
            <person name="Lin Y.-C."/>
            <person name="Bayer T."/>
            <person name="Collen J."/>
            <person name="Dattolo E."/>
            <person name="De Paoli E."/>
            <person name="Dittami S."/>
            <person name="Maumus F."/>
            <person name="Michel G."/>
            <person name="Kersting A."/>
            <person name="Lauritano C."/>
            <person name="Lohaus R."/>
            <person name="Toepel M."/>
            <person name="Tonon T."/>
            <person name="Vanneste K."/>
            <person name="Amirebrahimi M."/>
            <person name="Brakel J."/>
            <person name="Bostroem C."/>
            <person name="Chovatia M."/>
            <person name="Grimwood J."/>
            <person name="Jenkins J.W."/>
            <person name="Jueterbock A."/>
            <person name="Mraz A."/>
            <person name="Stam W.T."/>
            <person name="Tice H."/>
            <person name="Bornberg-Bauer E."/>
            <person name="Green P.J."/>
            <person name="Pearson G.A."/>
            <person name="Procaccini G."/>
            <person name="Duarte C.M."/>
            <person name="Schmutz J."/>
            <person name="Reusch T.B.H."/>
            <person name="Van de Peer Y."/>
        </authorList>
    </citation>
    <scope>NUCLEOTIDE SEQUENCE [LARGE SCALE GENOMIC DNA]</scope>
    <source>
        <strain evidence="11">cv. Finnish</strain>
    </source>
</reference>
<comment type="caution">
    <text evidence="10">The sequence shown here is derived from an EMBL/GenBank/DDBJ whole genome shotgun (WGS) entry which is preliminary data.</text>
</comment>
<evidence type="ECO:0000256" key="7">
    <source>
        <dbReference type="ARBA" id="ARBA00029693"/>
    </source>
</evidence>
<dbReference type="GO" id="GO:1990429">
    <property type="term" value="C:peroxisomal importomer complex"/>
    <property type="evidence" value="ECO:0000318"/>
    <property type="project" value="GO_Central"/>
</dbReference>
<dbReference type="OMA" id="GPNGYPH"/>
<dbReference type="GO" id="GO:0016560">
    <property type="term" value="P:protein import into peroxisome matrix, docking"/>
    <property type="evidence" value="ECO:0000318"/>
    <property type="project" value="GO_Central"/>
</dbReference>
<evidence type="ECO:0000256" key="2">
    <source>
        <dbReference type="ARBA" id="ARBA00022448"/>
    </source>
</evidence>
<keyword evidence="4" id="KW-0811">Translocation</keyword>
<evidence type="ECO:0000256" key="8">
    <source>
        <dbReference type="ARBA" id="ARBA00046271"/>
    </source>
</evidence>
<keyword evidence="6" id="KW-0576">Peroxisome</keyword>
<dbReference type="STRING" id="29655.A0A0K9PDT1"/>
<keyword evidence="11" id="KW-1185">Reference proteome</keyword>
<keyword evidence="2" id="KW-0813">Transport</keyword>
<evidence type="ECO:0000256" key="5">
    <source>
        <dbReference type="ARBA" id="ARBA00023136"/>
    </source>
</evidence>
<dbReference type="OrthoDB" id="514567at2759"/>
<organism evidence="10 11">
    <name type="scientific">Zostera marina</name>
    <name type="common">Eelgrass</name>
    <dbReference type="NCBI Taxonomy" id="29655"/>
    <lineage>
        <taxon>Eukaryota</taxon>
        <taxon>Viridiplantae</taxon>
        <taxon>Streptophyta</taxon>
        <taxon>Embryophyta</taxon>
        <taxon>Tracheophyta</taxon>
        <taxon>Spermatophyta</taxon>
        <taxon>Magnoliopsida</taxon>
        <taxon>Liliopsida</taxon>
        <taxon>Zosteraceae</taxon>
        <taxon>Zostera</taxon>
    </lineage>
</organism>
<comment type="similarity">
    <text evidence="1">Belongs to the peroxin-13 family.</text>
</comment>
<name>A0A0K9PDT1_ZOSMR</name>
<gene>
    <name evidence="10" type="ORF">ZOSMA_29G00390</name>
</gene>
<evidence type="ECO:0000256" key="6">
    <source>
        <dbReference type="ARBA" id="ARBA00023140"/>
    </source>
</evidence>
<sequence length="323" mass="33071">MNSNDAMDGSGSLPTGNTAPPKPWERAPSSISGPTPFRPSSVGGTSDVVEASGTAKPGEIVSNIGTNVNTVVPRPPMRPWEQQTNGNMYGGYGSGMQYGSNYNSGYGSSMYGSGLSGGSYGSGMYGGGGGMYGSSLYRGGLSGGSYGSSVYGGGMYGGVGTGGMYGGGMYGGAGGMGGMGGYGGVGMGGGPYGNNQDPNSPFGSPAEPPGFWMSLLRVLEGVVNFFGRISILIDQNTHALSNFMMAMLHLFDRSGILYGELARFVLRVLGIKIKSRKQIARPHEQLPEPGSRQNQNLIEGPKVAEVATSGAPAGAAWDNVWGQ</sequence>
<keyword evidence="5" id="KW-0472">Membrane</keyword>
<dbReference type="PANTHER" id="PTHR19332">
    <property type="entry name" value="PEROXISOMAL MEMBRANE PROTEIN PEX13"/>
    <property type="match status" value="1"/>
</dbReference>
<dbReference type="PANTHER" id="PTHR19332:SF1">
    <property type="entry name" value="PEROXISOMAL MEMBRANE PROTEIN PEX13"/>
    <property type="match status" value="1"/>
</dbReference>
<dbReference type="GO" id="GO:0005778">
    <property type="term" value="C:peroxisomal membrane"/>
    <property type="evidence" value="ECO:0000318"/>
    <property type="project" value="GO_Central"/>
</dbReference>
<feature type="region of interest" description="Disordered" evidence="9">
    <location>
        <begin position="1"/>
        <end position="61"/>
    </location>
</feature>
<dbReference type="InterPro" id="IPR035463">
    <property type="entry name" value="Pex13"/>
</dbReference>
<evidence type="ECO:0000313" key="11">
    <source>
        <dbReference type="Proteomes" id="UP000036987"/>
    </source>
</evidence>
<evidence type="ECO:0000256" key="3">
    <source>
        <dbReference type="ARBA" id="ARBA00022927"/>
    </source>
</evidence>
<protein>
    <recommendedName>
        <fullName evidence="7">Peroxin-13</fullName>
    </recommendedName>
</protein>
<proteinExistence type="inferred from homology"/>
<comment type="subcellular location">
    <subcellularLocation>
        <location evidence="8">Peroxisome membrane</location>
    </subcellularLocation>
</comment>
<dbReference type="Proteomes" id="UP000036987">
    <property type="component" value="Unassembled WGS sequence"/>
</dbReference>
<accession>A0A0K9PDT1</accession>